<accession>A0A1G8R6Y8</accession>
<evidence type="ECO:0000313" key="2">
    <source>
        <dbReference type="Proteomes" id="UP000199527"/>
    </source>
</evidence>
<evidence type="ECO:0000313" key="1">
    <source>
        <dbReference type="EMBL" id="SDJ12744.1"/>
    </source>
</evidence>
<name>A0A1G8R6Y8_9GAMM</name>
<organism evidence="1 2">
    <name type="scientific">Ferrimonas sediminum</name>
    <dbReference type="NCBI Taxonomy" id="718193"/>
    <lineage>
        <taxon>Bacteria</taxon>
        <taxon>Pseudomonadati</taxon>
        <taxon>Pseudomonadota</taxon>
        <taxon>Gammaproteobacteria</taxon>
        <taxon>Alteromonadales</taxon>
        <taxon>Ferrimonadaceae</taxon>
        <taxon>Ferrimonas</taxon>
    </lineage>
</organism>
<dbReference type="Proteomes" id="UP000199527">
    <property type="component" value="Unassembled WGS sequence"/>
</dbReference>
<keyword evidence="2" id="KW-1185">Reference proteome</keyword>
<reference evidence="2" key="1">
    <citation type="submission" date="2016-10" db="EMBL/GenBank/DDBJ databases">
        <authorList>
            <person name="Varghese N."/>
            <person name="Submissions S."/>
        </authorList>
    </citation>
    <scope>NUCLEOTIDE SEQUENCE [LARGE SCALE GENOMIC DNA]</scope>
    <source>
        <strain evidence="2">DSM 23317</strain>
    </source>
</reference>
<dbReference type="EMBL" id="FNEM01000005">
    <property type="protein sequence ID" value="SDJ12744.1"/>
    <property type="molecule type" value="Genomic_DNA"/>
</dbReference>
<dbReference type="AlphaFoldDB" id="A0A1G8R6Y8"/>
<sequence length="55" mass="6035">MHIFFTSVRTTGQSCVRGGQKKTGNVAVTGLFIQREPVTYSESSGFVVVALEEKR</sequence>
<protein>
    <submittedName>
        <fullName evidence="1">Uncharacterized protein</fullName>
    </submittedName>
</protein>
<gene>
    <name evidence="1" type="ORF">SAMN04488540_10582</name>
</gene>
<proteinExistence type="predicted"/>